<keyword evidence="2" id="KW-1185">Reference proteome</keyword>
<organism evidence="1 2">
    <name type="scientific">Xenotaenia resolanae</name>
    <dbReference type="NCBI Taxonomy" id="208358"/>
    <lineage>
        <taxon>Eukaryota</taxon>
        <taxon>Metazoa</taxon>
        <taxon>Chordata</taxon>
        <taxon>Craniata</taxon>
        <taxon>Vertebrata</taxon>
        <taxon>Euteleostomi</taxon>
        <taxon>Actinopterygii</taxon>
        <taxon>Neopterygii</taxon>
        <taxon>Teleostei</taxon>
        <taxon>Neoteleostei</taxon>
        <taxon>Acanthomorphata</taxon>
        <taxon>Ovalentaria</taxon>
        <taxon>Atherinomorphae</taxon>
        <taxon>Cyprinodontiformes</taxon>
        <taxon>Goodeidae</taxon>
        <taxon>Xenotaenia</taxon>
    </lineage>
</organism>
<dbReference type="Proteomes" id="UP001444071">
    <property type="component" value="Unassembled WGS sequence"/>
</dbReference>
<evidence type="ECO:0000313" key="2">
    <source>
        <dbReference type="Proteomes" id="UP001444071"/>
    </source>
</evidence>
<comment type="caution">
    <text evidence="1">The sequence shown here is derived from an EMBL/GenBank/DDBJ whole genome shotgun (WGS) entry which is preliminary data.</text>
</comment>
<gene>
    <name evidence="1" type="ORF">XENORESO_010173</name>
</gene>
<proteinExistence type="predicted"/>
<name>A0ABV0VRL1_9TELE</name>
<evidence type="ECO:0000313" key="1">
    <source>
        <dbReference type="EMBL" id="MEQ2259343.1"/>
    </source>
</evidence>
<dbReference type="EMBL" id="JAHRIM010003154">
    <property type="protein sequence ID" value="MEQ2259343.1"/>
    <property type="molecule type" value="Genomic_DNA"/>
</dbReference>
<reference evidence="1 2" key="1">
    <citation type="submission" date="2021-06" db="EMBL/GenBank/DDBJ databases">
        <authorList>
            <person name="Palmer J.M."/>
        </authorList>
    </citation>
    <scope>NUCLEOTIDE SEQUENCE [LARGE SCALE GENOMIC DNA]</scope>
    <source>
        <strain evidence="1 2">XR_2019</strain>
        <tissue evidence="1">Muscle</tissue>
    </source>
</reference>
<accession>A0ABV0VRL1</accession>
<sequence length="163" mass="18215">MEGLCSMVSPVDELQQHAVGPHFEAKNSPGAIHFLDSGGGKQDISCLSVDTDNAMESFCIQTMLKKNTKFHPVTNLSSYMSSPTLGYVNKLGIQLGGDYSLYKPHWKITATEGKLNSRVQKQSRLHLIEEKSKWKSFFFIHQVNMVYLQALTFTLEVSATETP</sequence>
<protein>
    <submittedName>
        <fullName evidence="1">Uncharacterized protein</fullName>
    </submittedName>
</protein>